<dbReference type="InterPro" id="IPR017853">
    <property type="entry name" value="GH"/>
</dbReference>
<feature type="domain" description="GH10" evidence="9">
    <location>
        <begin position="35"/>
        <end position="327"/>
    </location>
</feature>
<dbReference type="InterPro" id="IPR031158">
    <property type="entry name" value="GH10_AS"/>
</dbReference>
<dbReference type="SUPFAM" id="SSF51445">
    <property type="entry name" value="(Trans)glycosidases"/>
    <property type="match status" value="1"/>
</dbReference>
<gene>
    <name evidence="10" type="ORF">P167DRAFT_603835</name>
</gene>
<name>A0A3N4KZG4_9PEZI</name>
<dbReference type="PRINTS" id="PR00134">
    <property type="entry name" value="GLHYDRLASE10"/>
</dbReference>
<protein>
    <recommendedName>
        <fullName evidence="7">Beta-xylanase</fullName>
        <ecNumber evidence="7">3.2.1.8</ecNumber>
    </recommendedName>
</protein>
<dbReference type="AlphaFoldDB" id="A0A3N4KZG4"/>
<sequence length="329" mass="35570">MKTTAILAAMLAPNMVFGLLNPKMVAKGKKYFGSIADPNTLSNSNVQTILKSDFGAITPENSMKWDATEPSKGSFTFTNADQTVAFATNNGRLIRGHTLVWHSQLPSWVSAISDKDTLTSVIKNHVTTLMSRYKGKIYAWDVVNEIFDDSGNFRNSVFYNVLGESFVDIAFIAARAADPAAKLYINDYNLDGPGAKINSLVALVGRLKSRGVPIDGIGTQAHLILGQVGGVAAQLQVLANTGLDVAITELDIRIPKDVTSAKLAQQQTDYNTVTKACLGVSKCVGITVWGVSDANSWVDSTFPTYDSPLLWDDYFNRKLAYTGVDSALT</sequence>
<dbReference type="EMBL" id="ML119116">
    <property type="protein sequence ID" value="RPB14799.1"/>
    <property type="molecule type" value="Genomic_DNA"/>
</dbReference>
<keyword evidence="8" id="KW-0732">Signal</keyword>
<dbReference type="InterPro" id="IPR001000">
    <property type="entry name" value="GH10_dom"/>
</dbReference>
<evidence type="ECO:0000313" key="10">
    <source>
        <dbReference type="EMBL" id="RPB14799.1"/>
    </source>
</evidence>
<keyword evidence="5 7" id="KW-0624">Polysaccharide degradation</keyword>
<evidence type="ECO:0000256" key="3">
    <source>
        <dbReference type="ARBA" id="ARBA00023277"/>
    </source>
</evidence>
<keyword evidence="4 7" id="KW-0326">Glycosidase</keyword>
<organism evidence="10 11">
    <name type="scientific">Morchella conica CCBAS932</name>
    <dbReference type="NCBI Taxonomy" id="1392247"/>
    <lineage>
        <taxon>Eukaryota</taxon>
        <taxon>Fungi</taxon>
        <taxon>Dikarya</taxon>
        <taxon>Ascomycota</taxon>
        <taxon>Pezizomycotina</taxon>
        <taxon>Pezizomycetes</taxon>
        <taxon>Pezizales</taxon>
        <taxon>Morchellaceae</taxon>
        <taxon>Morchella</taxon>
    </lineage>
</organism>
<dbReference type="InParanoid" id="A0A3N4KZG4"/>
<reference evidence="10 11" key="1">
    <citation type="journal article" date="2018" name="Nat. Ecol. Evol.">
        <title>Pezizomycetes genomes reveal the molecular basis of ectomycorrhizal truffle lifestyle.</title>
        <authorList>
            <person name="Murat C."/>
            <person name="Payen T."/>
            <person name="Noel B."/>
            <person name="Kuo A."/>
            <person name="Morin E."/>
            <person name="Chen J."/>
            <person name="Kohler A."/>
            <person name="Krizsan K."/>
            <person name="Balestrini R."/>
            <person name="Da Silva C."/>
            <person name="Montanini B."/>
            <person name="Hainaut M."/>
            <person name="Levati E."/>
            <person name="Barry K.W."/>
            <person name="Belfiori B."/>
            <person name="Cichocki N."/>
            <person name="Clum A."/>
            <person name="Dockter R.B."/>
            <person name="Fauchery L."/>
            <person name="Guy J."/>
            <person name="Iotti M."/>
            <person name="Le Tacon F."/>
            <person name="Lindquist E.A."/>
            <person name="Lipzen A."/>
            <person name="Malagnac F."/>
            <person name="Mello A."/>
            <person name="Molinier V."/>
            <person name="Miyauchi S."/>
            <person name="Poulain J."/>
            <person name="Riccioni C."/>
            <person name="Rubini A."/>
            <person name="Sitrit Y."/>
            <person name="Splivallo R."/>
            <person name="Traeger S."/>
            <person name="Wang M."/>
            <person name="Zifcakova L."/>
            <person name="Wipf D."/>
            <person name="Zambonelli A."/>
            <person name="Paolocci F."/>
            <person name="Nowrousian M."/>
            <person name="Ottonello S."/>
            <person name="Baldrian P."/>
            <person name="Spatafora J.W."/>
            <person name="Henrissat B."/>
            <person name="Nagy L.G."/>
            <person name="Aury J.M."/>
            <person name="Wincker P."/>
            <person name="Grigoriev I.V."/>
            <person name="Bonfante P."/>
            <person name="Martin F.M."/>
        </authorList>
    </citation>
    <scope>NUCLEOTIDE SEQUENCE [LARGE SCALE GENOMIC DNA]</scope>
    <source>
        <strain evidence="10 11">CCBAS932</strain>
    </source>
</reference>
<evidence type="ECO:0000256" key="7">
    <source>
        <dbReference type="RuleBase" id="RU361174"/>
    </source>
</evidence>
<feature type="signal peptide" evidence="8">
    <location>
        <begin position="1"/>
        <end position="18"/>
    </location>
</feature>
<dbReference type="EC" id="3.2.1.8" evidence="7"/>
<dbReference type="PANTHER" id="PTHR31490">
    <property type="entry name" value="GLYCOSYL HYDROLASE"/>
    <property type="match status" value="1"/>
</dbReference>
<comment type="catalytic activity">
    <reaction evidence="7">
        <text>Endohydrolysis of (1-&gt;4)-beta-D-xylosidic linkages in xylans.</text>
        <dbReference type="EC" id="3.2.1.8"/>
    </reaction>
</comment>
<dbReference type="PROSITE" id="PS51760">
    <property type="entry name" value="GH10_2"/>
    <property type="match status" value="1"/>
</dbReference>
<evidence type="ECO:0000256" key="5">
    <source>
        <dbReference type="ARBA" id="ARBA00023326"/>
    </source>
</evidence>
<dbReference type="Pfam" id="PF00331">
    <property type="entry name" value="Glyco_hydro_10"/>
    <property type="match status" value="1"/>
</dbReference>
<dbReference type="PROSITE" id="PS00591">
    <property type="entry name" value="GH10_1"/>
    <property type="match status" value="1"/>
</dbReference>
<evidence type="ECO:0000313" key="11">
    <source>
        <dbReference type="Proteomes" id="UP000277580"/>
    </source>
</evidence>
<evidence type="ECO:0000256" key="4">
    <source>
        <dbReference type="ARBA" id="ARBA00023295"/>
    </source>
</evidence>
<dbReference type="GO" id="GO:0031176">
    <property type="term" value="F:endo-1,4-beta-xylanase activity"/>
    <property type="evidence" value="ECO:0007669"/>
    <property type="project" value="UniProtKB-EC"/>
</dbReference>
<feature type="chain" id="PRO_5018334847" description="Beta-xylanase" evidence="8">
    <location>
        <begin position="19"/>
        <end position="329"/>
    </location>
</feature>
<proteinExistence type="inferred from homology"/>
<feature type="active site" description="Nucleophile" evidence="6">
    <location>
        <position position="249"/>
    </location>
</feature>
<dbReference type="Proteomes" id="UP000277580">
    <property type="component" value="Unassembled WGS sequence"/>
</dbReference>
<evidence type="ECO:0000256" key="1">
    <source>
        <dbReference type="ARBA" id="ARBA00007495"/>
    </source>
</evidence>
<evidence type="ECO:0000256" key="8">
    <source>
        <dbReference type="SAM" id="SignalP"/>
    </source>
</evidence>
<dbReference type="PANTHER" id="PTHR31490:SF76">
    <property type="entry name" value="ENDO-1,4-BETA-XYLANASE C"/>
    <property type="match status" value="1"/>
</dbReference>
<accession>A0A3N4KZG4</accession>
<dbReference type="Gene3D" id="3.20.20.80">
    <property type="entry name" value="Glycosidases"/>
    <property type="match status" value="1"/>
</dbReference>
<keyword evidence="3 7" id="KW-0119">Carbohydrate metabolism</keyword>
<evidence type="ECO:0000259" key="9">
    <source>
        <dbReference type="PROSITE" id="PS51760"/>
    </source>
</evidence>
<dbReference type="STRING" id="1392247.A0A3N4KZG4"/>
<keyword evidence="2 7" id="KW-0378">Hydrolase</keyword>
<keyword evidence="11" id="KW-1185">Reference proteome</keyword>
<comment type="similarity">
    <text evidence="1 7">Belongs to the glycosyl hydrolase 10 (cellulase F) family.</text>
</comment>
<dbReference type="GO" id="GO:0000272">
    <property type="term" value="P:polysaccharide catabolic process"/>
    <property type="evidence" value="ECO:0007669"/>
    <property type="project" value="UniProtKB-KW"/>
</dbReference>
<dbReference type="OrthoDB" id="3055998at2759"/>
<evidence type="ECO:0000256" key="6">
    <source>
        <dbReference type="PROSITE-ProRule" id="PRU10061"/>
    </source>
</evidence>
<dbReference type="SMART" id="SM00633">
    <property type="entry name" value="Glyco_10"/>
    <property type="match status" value="1"/>
</dbReference>
<dbReference type="InterPro" id="IPR044846">
    <property type="entry name" value="GH10"/>
</dbReference>
<evidence type="ECO:0000256" key="2">
    <source>
        <dbReference type="ARBA" id="ARBA00022801"/>
    </source>
</evidence>